<evidence type="ECO:0000256" key="1">
    <source>
        <dbReference type="SAM" id="MobiDB-lite"/>
    </source>
</evidence>
<dbReference type="AlphaFoldDB" id="A0AAI9TRD7"/>
<feature type="region of interest" description="Disordered" evidence="1">
    <location>
        <begin position="1"/>
        <end position="62"/>
    </location>
</feature>
<evidence type="ECO:0000313" key="2">
    <source>
        <dbReference type="EMBL" id="KAJ9491995.1"/>
    </source>
</evidence>
<dbReference type="EMBL" id="LACB01000020">
    <property type="protein sequence ID" value="KAJ9491995.1"/>
    <property type="molecule type" value="Genomic_DNA"/>
</dbReference>
<organism evidence="2 3">
    <name type="scientific">Penicillium thymicola</name>
    <dbReference type="NCBI Taxonomy" id="293382"/>
    <lineage>
        <taxon>Eukaryota</taxon>
        <taxon>Fungi</taxon>
        <taxon>Dikarya</taxon>
        <taxon>Ascomycota</taxon>
        <taxon>Pezizomycotina</taxon>
        <taxon>Eurotiomycetes</taxon>
        <taxon>Eurotiomycetidae</taxon>
        <taxon>Eurotiales</taxon>
        <taxon>Aspergillaceae</taxon>
        <taxon>Penicillium</taxon>
    </lineage>
</organism>
<gene>
    <name evidence="2" type="ORF">VN97_g1241</name>
</gene>
<reference evidence="2" key="1">
    <citation type="submission" date="2015-06" db="EMBL/GenBank/DDBJ databases">
        <authorList>
            <person name="Nguyen H."/>
        </authorList>
    </citation>
    <scope>NUCLEOTIDE SEQUENCE</scope>
    <source>
        <strain evidence="2">DAOM 180753</strain>
    </source>
</reference>
<feature type="compositionally biased region" description="Basic and acidic residues" evidence="1">
    <location>
        <begin position="10"/>
        <end position="27"/>
    </location>
</feature>
<feature type="compositionally biased region" description="Low complexity" evidence="1">
    <location>
        <begin position="37"/>
        <end position="48"/>
    </location>
</feature>
<dbReference type="Proteomes" id="UP001227192">
    <property type="component" value="Unassembled WGS sequence"/>
</dbReference>
<evidence type="ECO:0000313" key="3">
    <source>
        <dbReference type="Proteomes" id="UP001227192"/>
    </source>
</evidence>
<keyword evidence="3" id="KW-1185">Reference proteome</keyword>
<sequence>MIPRSSTPATHEHHPGTHLATNDRDTPSDSPSADMEPPQQSPSVASPPMADRKRKHATTTDDVRQMFGSFSTELDEDCGYVDAIANKRATIKHMTAELNPPHPEAQRILRLNEEIINHYGRLNMPPTHITLSLVHIANSHFTKTDIISKLNLKKISRSLGRYLGVGESL</sequence>
<accession>A0AAI9TRD7</accession>
<comment type="caution">
    <text evidence="2">The sequence shown here is derived from an EMBL/GenBank/DDBJ whole genome shotgun (WGS) entry which is preliminary data.</text>
</comment>
<proteinExistence type="predicted"/>
<reference evidence="2" key="2">
    <citation type="journal article" date="2016" name="Fungal Biol.">
        <title>Ochratoxin A production by Penicillium thymicola.</title>
        <authorList>
            <person name="Nguyen H.D.T."/>
            <person name="McMullin D.R."/>
            <person name="Ponomareva E."/>
            <person name="Riley R."/>
            <person name="Pomraning K.R."/>
            <person name="Baker S.E."/>
            <person name="Seifert K.A."/>
        </authorList>
    </citation>
    <scope>NUCLEOTIDE SEQUENCE</scope>
    <source>
        <strain evidence="2">DAOM 180753</strain>
    </source>
</reference>
<protein>
    <submittedName>
        <fullName evidence="2">Uncharacterized protein</fullName>
    </submittedName>
</protein>
<name>A0AAI9TRD7_PENTH</name>